<dbReference type="Pfam" id="PF02595">
    <property type="entry name" value="Gly_kinase"/>
    <property type="match status" value="1"/>
</dbReference>
<dbReference type="PANTHER" id="PTHR21599">
    <property type="entry name" value="GLYCERATE KINASE"/>
    <property type="match status" value="1"/>
</dbReference>
<evidence type="ECO:0000256" key="4">
    <source>
        <dbReference type="PIRNR" id="PIRNR006078"/>
    </source>
</evidence>
<dbReference type="InterPro" id="IPR004381">
    <property type="entry name" value="Glycerate_kinase"/>
</dbReference>
<evidence type="ECO:0000313" key="6">
    <source>
        <dbReference type="Proteomes" id="UP000677457"/>
    </source>
</evidence>
<accession>A0ABQ4JTS6</accession>
<dbReference type="Gene3D" id="3.40.50.10350">
    <property type="entry name" value="Glycerate kinase, domain 1"/>
    <property type="match status" value="1"/>
</dbReference>
<dbReference type="InterPro" id="IPR036129">
    <property type="entry name" value="Glycerate_kinase_sf"/>
</dbReference>
<comment type="caution">
    <text evidence="5">The sequence shown here is derived from an EMBL/GenBank/DDBJ whole genome shotgun (WGS) entry which is preliminary data.</text>
</comment>
<dbReference type="PIRSF" id="PIRSF006078">
    <property type="entry name" value="GlxK"/>
    <property type="match status" value="1"/>
</dbReference>
<evidence type="ECO:0000256" key="2">
    <source>
        <dbReference type="ARBA" id="ARBA00022679"/>
    </source>
</evidence>
<evidence type="ECO:0000256" key="1">
    <source>
        <dbReference type="ARBA" id="ARBA00006284"/>
    </source>
</evidence>
<name>A0ABQ4JTS6_SALAC</name>
<keyword evidence="6" id="KW-1185">Reference proteome</keyword>
<gene>
    <name evidence="5" type="primary">glxK</name>
    <name evidence="5" type="ORF">Sar04_29940</name>
</gene>
<reference evidence="5 6" key="1">
    <citation type="submission" date="2021-03" db="EMBL/GenBank/DDBJ databases">
        <title>Whole genome shotgun sequence of Salinispora arenicola NBRC 105043.</title>
        <authorList>
            <person name="Komaki H."/>
            <person name="Tamura T."/>
        </authorList>
    </citation>
    <scope>NUCLEOTIDE SEQUENCE [LARGE SCALE GENOMIC DNA]</scope>
    <source>
        <strain evidence="5 6">NBRC 105043</strain>
    </source>
</reference>
<evidence type="ECO:0000256" key="3">
    <source>
        <dbReference type="ARBA" id="ARBA00022777"/>
    </source>
</evidence>
<comment type="similarity">
    <text evidence="1 4">Belongs to the glycerate kinase type-1 family.</text>
</comment>
<keyword evidence="3 4" id="KW-0418">Kinase</keyword>
<dbReference type="PANTHER" id="PTHR21599:SF0">
    <property type="entry name" value="GLYCERATE KINASE"/>
    <property type="match status" value="1"/>
</dbReference>
<dbReference type="InterPro" id="IPR018197">
    <property type="entry name" value="Glycerate_kinase_RE-like"/>
</dbReference>
<dbReference type="GO" id="GO:0016301">
    <property type="term" value="F:kinase activity"/>
    <property type="evidence" value="ECO:0007669"/>
    <property type="project" value="UniProtKB-KW"/>
</dbReference>
<sequence>MAVAEGSTQVDVTPLWFHRAGASRPSAVCAATLLGMRVLLCPDKFAGTLSAPDVAAAVADGWRSVADGDELLVRPLADGGPGFLDVLARALEARRVPVSTVDPLGRPTAGEILLTPAGTGYVESAQACGLHLLTPTERDPRRTTSYGLGLLVAAAIECGAQEVVIGLGGSATNDAGAGMLAALGVTPLDSVGTALPLGGAALTAVAALDGAPRLRAARLVAATDVDNPLLGLYGASSVFGPQKGADRADVLLLDAALERFAAVLQRDLPGCPDSLGTRPGGGAAGGLGAAILALGGRCESGIGLVTRAVGLDAALETVDLVITGEGSFDHQSLRGKVVAGVAGAARDRGVPCVVVAGRVDTGRREAAAAGVTEAHSLVEHYGGEEHGGTEAAMGRPAEGLRALAARLAGQWSR</sequence>
<keyword evidence="2 4" id="KW-0808">Transferase</keyword>
<proteinExistence type="inferred from homology"/>
<dbReference type="Gene3D" id="3.90.1510.10">
    <property type="entry name" value="Glycerate kinase, domain 2"/>
    <property type="match status" value="1"/>
</dbReference>
<protein>
    <submittedName>
        <fullName evidence="5">Glycerate kinase</fullName>
    </submittedName>
</protein>
<dbReference type="NCBIfam" id="TIGR00045">
    <property type="entry name" value="glycerate kinase"/>
    <property type="match status" value="1"/>
</dbReference>
<dbReference type="InterPro" id="IPR018193">
    <property type="entry name" value="Glyc_kinase_flavodox-like_fold"/>
</dbReference>
<dbReference type="SUPFAM" id="SSF110738">
    <property type="entry name" value="Glycerate kinase I"/>
    <property type="match status" value="1"/>
</dbReference>
<evidence type="ECO:0000313" key="5">
    <source>
        <dbReference type="EMBL" id="GIM86258.1"/>
    </source>
</evidence>
<dbReference type="Proteomes" id="UP000677457">
    <property type="component" value="Unassembled WGS sequence"/>
</dbReference>
<dbReference type="EMBL" id="BOQM01000022">
    <property type="protein sequence ID" value="GIM86258.1"/>
    <property type="molecule type" value="Genomic_DNA"/>
</dbReference>
<organism evidence="5 6">
    <name type="scientific">Salinispora arenicola</name>
    <dbReference type="NCBI Taxonomy" id="168697"/>
    <lineage>
        <taxon>Bacteria</taxon>
        <taxon>Bacillati</taxon>
        <taxon>Actinomycetota</taxon>
        <taxon>Actinomycetes</taxon>
        <taxon>Micromonosporales</taxon>
        <taxon>Micromonosporaceae</taxon>
        <taxon>Salinispora</taxon>
    </lineage>
</organism>